<comment type="caution">
    <text evidence="10">The sequence shown here is derived from an EMBL/GenBank/DDBJ whole genome shotgun (WGS) entry which is preliminary data.</text>
</comment>
<evidence type="ECO:0000256" key="8">
    <source>
        <dbReference type="SAM" id="MobiDB-lite"/>
    </source>
</evidence>
<feature type="transmembrane region" description="Helical" evidence="9">
    <location>
        <begin position="424"/>
        <end position="446"/>
    </location>
</feature>
<evidence type="ECO:0000256" key="7">
    <source>
        <dbReference type="ARBA" id="ARBA00023136"/>
    </source>
</evidence>
<dbReference type="Proteomes" id="UP001652445">
    <property type="component" value="Unassembled WGS sequence"/>
</dbReference>
<evidence type="ECO:0000313" key="10">
    <source>
        <dbReference type="EMBL" id="MCU6797386.1"/>
    </source>
</evidence>
<comment type="similarity">
    <text evidence="2">Belongs to the amino acid-polyamine-organocation (APC) superfamily. Spore germination protein (SGP) (TC 2.A.3.9) family.</text>
</comment>
<keyword evidence="5 9" id="KW-0812">Transmembrane</keyword>
<sequence>MDSKQIINYRQFAWLTAALLSGGGLISTQQVLFRIGYSDAWSAYMLPVLYVIGVAALFTMLVKRFPNKHLFEINKIVFGSVIGTIVNLILLFHLWLILTRDLSTFGKFIGITLLPNTPGEMILLVLVLLFIVYGKTSVEVLARVNDLLFPAFVLIILLTPLSLANEMDIRLMQPVLTRPWSSIFSINVLSLGWFGDIFVMGAFLHTLWGPRQVGSAIRHGVLMAACMLFDFIVLEVLVLGPTIPGNMVYPNYSLIQQIHITDFLDRLDLLVLVICFPVTACGLLLVYLAFQLGMASLVNQRDYSKLNTPVALLLLLTTVLAFKGTSEVFSFVNYSSSVITLSYQPLLFILLGLLSLRHPIHQDQKNDQNDTSKENGTTKPAAPPKPASPLQRSPQQGWERWTYILLAISLAALIIGLWKANSWASAGFICGSMYGLCSILLIYTSYMEIHSLSKR</sequence>
<comment type="subcellular location">
    <subcellularLocation>
        <location evidence="1">Membrane</location>
        <topology evidence="1">Multi-pass membrane protein</topology>
    </subcellularLocation>
</comment>
<feature type="transmembrane region" description="Helical" evidence="9">
    <location>
        <begin position="12"/>
        <end position="35"/>
    </location>
</feature>
<keyword evidence="4" id="KW-0309">Germination</keyword>
<name>A0ABT2URU1_9BACL</name>
<dbReference type="PANTHER" id="PTHR34975:SF2">
    <property type="entry name" value="SPORE GERMINATION PROTEIN A2"/>
    <property type="match status" value="1"/>
</dbReference>
<evidence type="ECO:0000256" key="9">
    <source>
        <dbReference type="SAM" id="Phobius"/>
    </source>
</evidence>
<feature type="transmembrane region" description="Helical" evidence="9">
    <location>
        <begin position="401"/>
        <end position="418"/>
    </location>
</feature>
<reference evidence="10 11" key="1">
    <citation type="submission" date="2022-09" db="EMBL/GenBank/DDBJ databases">
        <authorList>
            <person name="Han X.L."/>
            <person name="Wang Q."/>
            <person name="Lu T."/>
        </authorList>
    </citation>
    <scope>NUCLEOTIDE SEQUENCE [LARGE SCALE GENOMIC DNA]</scope>
    <source>
        <strain evidence="10 11">WQ 127069</strain>
    </source>
</reference>
<organism evidence="10 11">
    <name type="scientific">Paenibacillus baimaensis</name>
    <dbReference type="NCBI Taxonomy" id="2982185"/>
    <lineage>
        <taxon>Bacteria</taxon>
        <taxon>Bacillati</taxon>
        <taxon>Bacillota</taxon>
        <taxon>Bacilli</taxon>
        <taxon>Bacillales</taxon>
        <taxon>Paenibacillaceae</taxon>
        <taxon>Paenibacillus</taxon>
    </lineage>
</organism>
<evidence type="ECO:0000256" key="1">
    <source>
        <dbReference type="ARBA" id="ARBA00004141"/>
    </source>
</evidence>
<feature type="transmembrane region" description="Helical" evidence="9">
    <location>
        <begin position="183"/>
        <end position="208"/>
    </location>
</feature>
<feature type="transmembrane region" description="Helical" evidence="9">
    <location>
        <begin position="108"/>
        <end position="132"/>
    </location>
</feature>
<keyword evidence="3" id="KW-0813">Transport</keyword>
<accession>A0ABT2URU1</accession>
<evidence type="ECO:0000256" key="2">
    <source>
        <dbReference type="ARBA" id="ARBA00007998"/>
    </source>
</evidence>
<dbReference type="EMBL" id="JAOQIO010000116">
    <property type="protein sequence ID" value="MCU6797386.1"/>
    <property type="molecule type" value="Genomic_DNA"/>
</dbReference>
<protein>
    <submittedName>
        <fullName evidence="10">Endospore germination permease</fullName>
    </submittedName>
</protein>
<feature type="transmembrane region" description="Helical" evidence="9">
    <location>
        <begin position="41"/>
        <end position="61"/>
    </location>
</feature>
<feature type="transmembrane region" description="Helical" evidence="9">
    <location>
        <begin position="73"/>
        <end position="96"/>
    </location>
</feature>
<keyword evidence="7 9" id="KW-0472">Membrane</keyword>
<dbReference type="InterPro" id="IPR004761">
    <property type="entry name" value="Spore_GerAB"/>
</dbReference>
<evidence type="ECO:0000313" key="11">
    <source>
        <dbReference type="Proteomes" id="UP001652445"/>
    </source>
</evidence>
<feature type="transmembrane region" description="Helical" evidence="9">
    <location>
        <begin position="144"/>
        <end position="163"/>
    </location>
</feature>
<dbReference type="Pfam" id="PF03845">
    <property type="entry name" value="Spore_permease"/>
    <property type="match status" value="1"/>
</dbReference>
<evidence type="ECO:0000256" key="3">
    <source>
        <dbReference type="ARBA" id="ARBA00022448"/>
    </source>
</evidence>
<keyword evidence="11" id="KW-1185">Reference proteome</keyword>
<dbReference type="RefSeq" id="WP_262688174.1">
    <property type="nucleotide sequence ID" value="NZ_JAOQIO010000116.1"/>
</dbReference>
<feature type="transmembrane region" description="Helical" evidence="9">
    <location>
        <begin position="310"/>
        <end position="332"/>
    </location>
</feature>
<dbReference type="NCBIfam" id="TIGR00912">
    <property type="entry name" value="2A0309"/>
    <property type="match status" value="1"/>
</dbReference>
<gene>
    <name evidence="10" type="ORF">OB236_35185</name>
</gene>
<evidence type="ECO:0000256" key="5">
    <source>
        <dbReference type="ARBA" id="ARBA00022692"/>
    </source>
</evidence>
<keyword evidence="6 9" id="KW-1133">Transmembrane helix</keyword>
<dbReference type="PANTHER" id="PTHR34975">
    <property type="entry name" value="SPORE GERMINATION PROTEIN A2"/>
    <property type="match status" value="1"/>
</dbReference>
<feature type="transmembrane region" description="Helical" evidence="9">
    <location>
        <begin position="338"/>
        <end position="356"/>
    </location>
</feature>
<evidence type="ECO:0000256" key="6">
    <source>
        <dbReference type="ARBA" id="ARBA00022989"/>
    </source>
</evidence>
<feature type="transmembrane region" description="Helical" evidence="9">
    <location>
        <begin position="269"/>
        <end position="290"/>
    </location>
</feature>
<feature type="region of interest" description="Disordered" evidence="8">
    <location>
        <begin position="363"/>
        <end position="394"/>
    </location>
</feature>
<proteinExistence type="inferred from homology"/>
<feature type="compositionally biased region" description="Basic and acidic residues" evidence="8">
    <location>
        <begin position="363"/>
        <end position="373"/>
    </location>
</feature>
<evidence type="ECO:0000256" key="4">
    <source>
        <dbReference type="ARBA" id="ARBA00022544"/>
    </source>
</evidence>
<feature type="transmembrane region" description="Helical" evidence="9">
    <location>
        <begin position="220"/>
        <end position="243"/>
    </location>
</feature>